<dbReference type="PROSITE" id="PS51078">
    <property type="entry name" value="ICLR_ED"/>
    <property type="match status" value="1"/>
</dbReference>
<evidence type="ECO:0000256" key="1">
    <source>
        <dbReference type="ARBA" id="ARBA00023015"/>
    </source>
</evidence>
<keyword evidence="3" id="KW-0804">Transcription</keyword>
<keyword evidence="1" id="KW-0805">Transcription regulation</keyword>
<protein>
    <submittedName>
        <fullName evidence="6">DNA-binding IclR family transcriptional regulator</fullName>
    </submittedName>
</protein>
<dbReference type="Proteomes" id="UP000727456">
    <property type="component" value="Unassembled WGS sequence"/>
</dbReference>
<keyword evidence="2 6" id="KW-0238">DNA-binding</keyword>
<dbReference type="RefSeq" id="WP_167073312.1">
    <property type="nucleotide sequence ID" value="NZ_JAAOZC010000004.1"/>
</dbReference>
<sequence length="266" mass="29148">MPNKADRALEPSPSGTQTFDRAMTILRLVAEQDAAGLRLVDAVRQLQLNKATTHRLLLALMREGLIAQDPDTKTYRLGFELFALGMAASRRFNIKDMCEPSLLRLAEQTGETIYLSVRSGHDAVCLARETGSNPIQTLTLAVGDRRPLGVGAGSLALLAALEADQIEQAIIANQDRVQRYSPVFSADLLRQLVTETRRRGYSLNDGAITAGMKAVGVPIFNRYRHVEAALSIAAVDAHMKPDRQEVLVGLLREECARIEKSWSANA</sequence>
<dbReference type="EMBL" id="JAAOZC010000004">
    <property type="protein sequence ID" value="NIJ08497.1"/>
    <property type="molecule type" value="Genomic_DNA"/>
</dbReference>
<evidence type="ECO:0000256" key="2">
    <source>
        <dbReference type="ARBA" id="ARBA00023125"/>
    </source>
</evidence>
<feature type="domain" description="HTH iclR-type" evidence="4">
    <location>
        <begin position="16"/>
        <end position="79"/>
    </location>
</feature>
<dbReference type="PANTHER" id="PTHR30136">
    <property type="entry name" value="HELIX-TURN-HELIX TRANSCRIPTIONAL REGULATOR, ICLR FAMILY"/>
    <property type="match status" value="1"/>
</dbReference>
<dbReference type="Gene3D" id="1.10.10.10">
    <property type="entry name" value="Winged helix-like DNA-binding domain superfamily/Winged helix DNA-binding domain"/>
    <property type="match status" value="1"/>
</dbReference>
<evidence type="ECO:0000259" key="4">
    <source>
        <dbReference type="PROSITE" id="PS51077"/>
    </source>
</evidence>
<comment type="caution">
    <text evidence="6">The sequence shown here is derived from an EMBL/GenBank/DDBJ whole genome shotgun (WGS) entry which is preliminary data.</text>
</comment>
<dbReference type="InterPro" id="IPR029016">
    <property type="entry name" value="GAF-like_dom_sf"/>
</dbReference>
<dbReference type="SUPFAM" id="SSF46785">
    <property type="entry name" value="Winged helix' DNA-binding domain"/>
    <property type="match status" value="1"/>
</dbReference>
<gene>
    <name evidence="6" type="ORF">FHS31_002114</name>
</gene>
<keyword evidence="7" id="KW-1185">Reference proteome</keyword>
<proteinExistence type="predicted"/>
<dbReference type="SUPFAM" id="SSF55781">
    <property type="entry name" value="GAF domain-like"/>
    <property type="match status" value="1"/>
</dbReference>
<dbReference type="GO" id="GO:0003677">
    <property type="term" value="F:DNA binding"/>
    <property type="evidence" value="ECO:0007669"/>
    <property type="project" value="UniProtKB-KW"/>
</dbReference>
<dbReference type="SMART" id="SM00346">
    <property type="entry name" value="HTH_ICLR"/>
    <property type="match status" value="1"/>
</dbReference>
<evidence type="ECO:0000313" key="7">
    <source>
        <dbReference type="Proteomes" id="UP000727456"/>
    </source>
</evidence>
<dbReference type="Pfam" id="PF09339">
    <property type="entry name" value="HTH_IclR"/>
    <property type="match status" value="1"/>
</dbReference>
<evidence type="ECO:0000313" key="6">
    <source>
        <dbReference type="EMBL" id="NIJ08497.1"/>
    </source>
</evidence>
<evidence type="ECO:0000256" key="3">
    <source>
        <dbReference type="ARBA" id="ARBA00023163"/>
    </source>
</evidence>
<name>A0ABX0TSJ3_9SPHN</name>
<dbReference type="Gene3D" id="3.30.450.40">
    <property type="match status" value="1"/>
</dbReference>
<accession>A0ABX0TSJ3</accession>
<dbReference type="InterPro" id="IPR036388">
    <property type="entry name" value="WH-like_DNA-bd_sf"/>
</dbReference>
<feature type="domain" description="IclR-ED" evidence="5">
    <location>
        <begin position="80"/>
        <end position="264"/>
    </location>
</feature>
<dbReference type="InterPro" id="IPR050707">
    <property type="entry name" value="HTH_MetabolicPath_Reg"/>
</dbReference>
<dbReference type="InterPro" id="IPR014757">
    <property type="entry name" value="Tscrpt_reg_IclR_C"/>
</dbReference>
<dbReference type="PROSITE" id="PS51077">
    <property type="entry name" value="HTH_ICLR"/>
    <property type="match status" value="1"/>
</dbReference>
<evidence type="ECO:0000259" key="5">
    <source>
        <dbReference type="PROSITE" id="PS51078"/>
    </source>
</evidence>
<dbReference type="Pfam" id="PF01614">
    <property type="entry name" value="IclR_C"/>
    <property type="match status" value="1"/>
</dbReference>
<reference evidence="6 7" key="1">
    <citation type="submission" date="2020-03" db="EMBL/GenBank/DDBJ databases">
        <title>Genomic Encyclopedia of Type Strains, Phase III (KMG-III): the genomes of soil and plant-associated and newly described type strains.</title>
        <authorList>
            <person name="Whitman W."/>
        </authorList>
    </citation>
    <scope>NUCLEOTIDE SEQUENCE [LARGE SCALE GENOMIC DNA]</scope>
    <source>
        <strain evidence="6 7">CECT 8804</strain>
    </source>
</reference>
<dbReference type="InterPro" id="IPR005471">
    <property type="entry name" value="Tscrpt_reg_IclR_N"/>
</dbReference>
<organism evidence="6 7">
    <name type="scientific">Sphingomonas vulcanisoli</name>
    <dbReference type="NCBI Taxonomy" id="1658060"/>
    <lineage>
        <taxon>Bacteria</taxon>
        <taxon>Pseudomonadati</taxon>
        <taxon>Pseudomonadota</taxon>
        <taxon>Alphaproteobacteria</taxon>
        <taxon>Sphingomonadales</taxon>
        <taxon>Sphingomonadaceae</taxon>
        <taxon>Sphingomonas</taxon>
    </lineage>
</organism>
<dbReference type="PANTHER" id="PTHR30136:SF39">
    <property type="entry name" value="TRANSCRIPTIONAL REGULATORY PROTEIN"/>
    <property type="match status" value="1"/>
</dbReference>
<dbReference type="InterPro" id="IPR036390">
    <property type="entry name" value="WH_DNA-bd_sf"/>
</dbReference>